<dbReference type="InterPro" id="IPR013126">
    <property type="entry name" value="Hsp_70_fam"/>
</dbReference>
<dbReference type="STRING" id="4540.A0A3L6R9P1"/>
<keyword evidence="4" id="KW-1185">Reference proteome</keyword>
<organism evidence="3 4">
    <name type="scientific">Panicum miliaceum</name>
    <name type="common">Proso millet</name>
    <name type="synonym">Broomcorn millet</name>
    <dbReference type="NCBI Taxonomy" id="4540"/>
    <lineage>
        <taxon>Eukaryota</taxon>
        <taxon>Viridiplantae</taxon>
        <taxon>Streptophyta</taxon>
        <taxon>Embryophyta</taxon>
        <taxon>Tracheophyta</taxon>
        <taxon>Spermatophyta</taxon>
        <taxon>Magnoliopsida</taxon>
        <taxon>Liliopsida</taxon>
        <taxon>Poales</taxon>
        <taxon>Poaceae</taxon>
        <taxon>PACMAD clade</taxon>
        <taxon>Panicoideae</taxon>
        <taxon>Panicodae</taxon>
        <taxon>Paniceae</taxon>
        <taxon>Panicinae</taxon>
        <taxon>Panicum</taxon>
        <taxon>Panicum sect. Panicum</taxon>
    </lineage>
</organism>
<keyword evidence="2" id="KW-0067">ATP-binding</keyword>
<sequence length="233" mass="24918">MHTNSTPDRSRYRPGAEIAIDLGNTNSCVAGYGPGEMEETLFRFCIPSWVAFADDDGTALVGEAAKNYADADPEAAIFGFKRMLGLRRNHEDEEGVVQRLIERVPYKIGAKNFARPSVQVKAKDGAVRQLDVVEIASVVVAELKKMAEDHLGRNVRHAVVTVPQHFSDPSTWAAMDAGKIAGLDVPIAAAGAYGLRGKLREDGNALVLHVGGGTADASVVTLMDGALFLGEMI</sequence>
<dbReference type="GO" id="GO:0140662">
    <property type="term" value="F:ATP-dependent protein folding chaperone"/>
    <property type="evidence" value="ECO:0007669"/>
    <property type="project" value="InterPro"/>
</dbReference>
<evidence type="ECO:0000256" key="1">
    <source>
        <dbReference type="ARBA" id="ARBA00022741"/>
    </source>
</evidence>
<evidence type="ECO:0000256" key="2">
    <source>
        <dbReference type="ARBA" id="ARBA00022840"/>
    </source>
</evidence>
<comment type="caution">
    <text evidence="3">The sequence shown here is derived from an EMBL/GenBank/DDBJ whole genome shotgun (WGS) entry which is preliminary data.</text>
</comment>
<dbReference type="PANTHER" id="PTHR19375">
    <property type="entry name" value="HEAT SHOCK PROTEIN 70KDA"/>
    <property type="match status" value="1"/>
</dbReference>
<dbReference type="AlphaFoldDB" id="A0A3L6R9P1"/>
<evidence type="ECO:0000313" key="3">
    <source>
        <dbReference type="EMBL" id="RLM99010.1"/>
    </source>
</evidence>
<gene>
    <name evidence="3" type="ORF">C2845_PM06G13920</name>
</gene>
<dbReference type="PRINTS" id="PR00301">
    <property type="entry name" value="HEATSHOCK70"/>
</dbReference>
<dbReference type="GO" id="GO:0005524">
    <property type="term" value="F:ATP binding"/>
    <property type="evidence" value="ECO:0007669"/>
    <property type="project" value="UniProtKB-KW"/>
</dbReference>
<dbReference type="OrthoDB" id="662514at2759"/>
<protein>
    <submittedName>
        <fullName evidence="3">Luminal-binding protein-like</fullName>
    </submittedName>
</protein>
<dbReference type="EMBL" id="PQIB02000009">
    <property type="protein sequence ID" value="RLM99010.1"/>
    <property type="molecule type" value="Genomic_DNA"/>
</dbReference>
<name>A0A3L6R9P1_PANMI</name>
<dbReference type="InterPro" id="IPR043129">
    <property type="entry name" value="ATPase_NBD"/>
</dbReference>
<keyword evidence="1" id="KW-0547">Nucleotide-binding</keyword>
<proteinExistence type="predicted"/>
<dbReference type="Proteomes" id="UP000275267">
    <property type="component" value="Unassembled WGS sequence"/>
</dbReference>
<dbReference type="SUPFAM" id="SSF53067">
    <property type="entry name" value="Actin-like ATPase domain"/>
    <property type="match status" value="1"/>
</dbReference>
<dbReference type="Gene3D" id="3.30.420.40">
    <property type="match status" value="2"/>
</dbReference>
<reference evidence="4" key="1">
    <citation type="journal article" date="2019" name="Nat. Commun.">
        <title>The genome of broomcorn millet.</title>
        <authorList>
            <person name="Zou C."/>
            <person name="Miki D."/>
            <person name="Li D."/>
            <person name="Tang Q."/>
            <person name="Xiao L."/>
            <person name="Rajput S."/>
            <person name="Deng P."/>
            <person name="Jia W."/>
            <person name="Huang R."/>
            <person name="Zhang M."/>
            <person name="Sun Y."/>
            <person name="Hu J."/>
            <person name="Fu X."/>
            <person name="Schnable P.S."/>
            <person name="Li F."/>
            <person name="Zhang H."/>
            <person name="Feng B."/>
            <person name="Zhu X."/>
            <person name="Liu R."/>
            <person name="Schnable J.C."/>
            <person name="Zhu J.-K."/>
            <person name="Zhang H."/>
        </authorList>
    </citation>
    <scope>NUCLEOTIDE SEQUENCE [LARGE SCALE GENOMIC DNA]</scope>
</reference>
<accession>A0A3L6R9P1</accession>
<evidence type="ECO:0000313" key="4">
    <source>
        <dbReference type="Proteomes" id="UP000275267"/>
    </source>
</evidence>
<dbReference type="Pfam" id="PF00012">
    <property type="entry name" value="HSP70"/>
    <property type="match status" value="1"/>
</dbReference>